<dbReference type="EMBL" id="CP011005">
    <property type="protein sequence ID" value="AJT42247.1"/>
    <property type="molecule type" value="Genomic_DNA"/>
</dbReference>
<sequence>MNIIPAQISSSLAEAEQRELRKELELRRMMKEAAAEGRLSRSQHNWLERLIAGLATGRRVRSGQLPNCDSAAALLKATQ</sequence>
<dbReference type="AlphaFoldDB" id="A0A0D4C0P4"/>
<dbReference type="RefSeq" id="WP_045076053.1">
    <property type="nucleotide sequence ID" value="NZ_CP011005.1"/>
</dbReference>
<dbReference type="KEGG" id="ari:UM93_13435"/>
<gene>
    <name evidence="1" type="ORF">UM93_13435</name>
</gene>
<keyword evidence="2" id="KW-1185">Reference proteome</keyword>
<dbReference type="PATRIC" id="fig|1618207.4.peg.2725"/>
<dbReference type="HOGENOM" id="CLU_2598431_0_0_11"/>
<name>A0A0D4C0P4_9MICC</name>
<evidence type="ECO:0000313" key="2">
    <source>
        <dbReference type="Proteomes" id="UP000061839"/>
    </source>
</evidence>
<evidence type="ECO:0000313" key="1">
    <source>
        <dbReference type="EMBL" id="AJT42247.1"/>
    </source>
</evidence>
<organism evidence="1 2">
    <name type="scientific">Psychromicrobium lacuslunae</name>
    <dbReference type="NCBI Taxonomy" id="1618207"/>
    <lineage>
        <taxon>Bacteria</taxon>
        <taxon>Bacillati</taxon>
        <taxon>Actinomycetota</taxon>
        <taxon>Actinomycetes</taxon>
        <taxon>Micrococcales</taxon>
        <taxon>Micrococcaceae</taxon>
        <taxon>Psychromicrobium</taxon>
    </lineage>
</organism>
<reference evidence="1 2" key="1">
    <citation type="journal article" date="2015" name="Genome Announc.">
        <title>Complete Genome Sequencing of Protease-Producing Novel Arthrobacter sp. Strain IHBB 11108 Using PacBio Single-Molecule Real-Time Sequencing Technology.</title>
        <authorList>
            <person name="Kiran S."/>
            <person name="Swarnkar M.K."/>
            <person name="Pal M."/>
            <person name="Thakur R."/>
            <person name="Tewari R."/>
            <person name="Singh A.K."/>
            <person name="Gulati A."/>
        </authorList>
    </citation>
    <scope>NUCLEOTIDE SEQUENCE [LARGE SCALE GENOMIC DNA]</scope>
    <source>
        <strain evidence="1 2">IHBB 11108</strain>
    </source>
</reference>
<proteinExistence type="predicted"/>
<protein>
    <submittedName>
        <fullName evidence="1">Uncharacterized protein</fullName>
    </submittedName>
</protein>
<accession>A0A0D4C0P4</accession>
<dbReference type="Proteomes" id="UP000061839">
    <property type="component" value="Chromosome"/>
</dbReference>